<evidence type="ECO:0000313" key="10">
    <source>
        <dbReference type="Proteomes" id="UP000605846"/>
    </source>
</evidence>
<keyword evidence="10" id="KW-1185">Reference proteome</keyword>
<keyword evidence="4" id="KW-0479">Metal-binding</keyword>
<proteinExistence type="inferred from homology"/>
<dbReference type="AlphaFoldDB" id="A0A8H7ETM5"/>
<protein>
    <recommendedName>
        <fullName evidence="3">GTP-binding protein 8</fullName>
    </recommendedName>
</protein>
<dbReference type="OrthoDB" id="391988at2759"/>
<gene>
    <name evidence="9" type="ORF">EC973_008555</name>
</gene>
<comment type="caution">
    <text evidence="9">The sequence shown here is derived from an EMBL/GenBank/DDBJ whole genome shotgun (WGS) entry which is preliminary data.</text>
</comment>
<keyword evidence="6" id="KW-0460">Magnesium</keyword>
<evidence type="ECO:0000256" key="3">
    <source>
        <dbReference type="ARBA" id="ARBA00015370"/>
    </source>
</evidence>
<evidence type="ECO:0000256" key="4">
    <source>
        <dbReference type="ARBA" id="ARBA00022723"/>
    </source>
</evidence>
<name>A0A8H7ETM5_9FUNG</name>
<dbReference type="InterPro" id="IPR027417">
    <property type="entry name" value="P-loop_NTPase"/>
</dbReference>
<evidence type="ECO:0000313" key="9">
    <source>
        <dbReference type="EMBL" id="KAF7726681.1"/>
    </source>
</evidence>
<dbReference type="Proteomes" id="UP000605846">
    <property type="component" value="Unassembled WGS sequence"/>
</dbReference>
<keyword evidence="5" id="KW-0547">Nucleotide-binding</keyword>
<comment type="cofactor">
    <cofactor evidence="1">
        <name>Mg(2+)</name>
        <dbReference type="ChEBI" id="CHEBI:18420"/>
    </cofactor>
</comment>
<feature type="domain" description="EngB-type G" evidence="8">
    <location>
        <begin position="85"/>
        <end position="258"/>
    </location>
</feature>
<dbReference type="GO" id="GO:0005525">
    <property type="term" value="F:GTP binding"/>
    <property type="evidence" value="ECO:0007669"/>
    <property type="project" value="UniProtKB-KW"/>
</dbReference>
<dbReference type="InterPro" id="IPR030393">
    <property type="entry name" value="G_ENGB_dom"/>
</dbReference>
<dbReference type="Pfam" id="PF01926">
    <property type="entry name" value="MMR_HSR1"/>
    <property type="match status" value="1"/>
</dbReference>
<sequence length="274" mass="30429">MFSIIARRSLHATATCCKRSRIAISNQSHDTSHLVTTDNKTYQLIAFPQQAPIPKTDLALADKTFMQPVRFVKSISAVSQAPTSSQPEVAFVGRSNVGKSTAINQLTSNSKLAKTSSKPGHTRLLNFFDVGGKVTLVDMPGYGYRSREEWGDLVLEYLSSRSQLRRLFILVDPTAGLKETDRQLMTYLDEHGLSYQIILTKRDKLTEAAFEKSKASIEKSLVESAMCCYPHILTIGKRRRSKNNETQVANDVAHVRWSILNAAGLLPSKTVKSP</sequence>
<evidence type="ECO:0000259" key="8">
    <source>
        <dbReference type="PROSITE" id="PS51706"/>
    </source>
</evidence>
<dbReference type="CDD" id="cd01876">
    <property type="entry name" value="YihA_EngB"/>
    <property type="match status" value="1"/>
</dbReference>
<accession>A0A8H7ETM5</accession>
<dbReference type="PROSITE" id="PS51706">
    <property type="entry name" value="G_ENGB"/>
    <property type="match status" value="1"/>
</dbReference>
<keyword evidence="7" id="KW-0342">GTP-binding</keyword>
<evidence type="ECO:0000256" key="5">
    <source>
        <dbReference type="ARBA" id="ARBA00022741"/>
    </source>
</evidence>
<evidence type="ECO:0000256" key="2">
    <source>
        <dbReference type="ARBA" id="ARBA00009638"/>
    </source>
</evidence>
<evidence type="ECO:0000256" key="6">
    <source>
        <dbReference type="ARBA" id="ARBA00022842"/>
    </source>
</evidence>
<dbReference type="InterPro" id="IPR052279">
    <property type="entry name" value="EngB_GTPase"/>
</dbReference>
<dbReference type="EMBL" id="JABAYA010000074">
    <property type="protein sequence ID" value="KAF7726681.1"/>
    <property type="molecule type" value="Genomic_DNA"/>
</dbReference>
<evidence type="ECO:0000256" key="7">
    <source>
        <dbReference type="ARBA" id="ARBA00023134"/>
    </source>
</evidence>
<dbReference type="NCBIfam" id="TIGR03598">
    <property type="entry name" value="GTPase_YsxC"/>
    <property type="match status" value="1"/>
</dbReference>
<dbReference type="GO" id="GO:0046872">
    <property type="term" value="F:metal ion binding"/>
    <property type="evidence" value="ECO:0007669"/>
    <property type="project" value="UniProtKB-KW"/>
</dbReference>
<reference evidence="9" key="1">
    <citation type="submission" date="2020-01" db="EMBL/GenBank/DDBJ databases">
        <title>Genome Sequencing of Three Apophysomyces-Like Fungal Strains Confirms a Novel Fungal Genus in the Mucoromycota with divergent Burkholderia-like Endosymbiotic Bacteria.</title>
        <authorList>
            <person name="Stajich J.E."/>
            <person name="Macias A.M."/>
            <person name="Carter-House D."/>
            <person name="Lovett B."/>
            <person name="Kasson L.R."/>
            <person name="Berry K."/>
            <person name="Grigoriev I."/>
            <person name="Chang Y."/>
            <person name="Spatafora J."/>
            <person name="Kasson M.T."/>
        </authorList>
    </citation>
    <scope>NUCLEOTIDE SEQUENCE</scope>
    <source>
        <strain evidence="9">NRRL A-21654</strain>
    </source>
</reference>
<dbReference type="GO" id="GO:0005739">
    <property type="term" value="C:mitochondrion"/>
    <property type="evidence" value="ECO:0007669"/>
    <property type="project" value="TreeGrafter"/>
</dbReference>
<evidence type="ECO:0000256" key="1">
    <source>
        <dbReference type="ARBA" id="ARBA00001946"/>
    </source>
</evidence>
<dbReference type="InterPro" id="IPR006073">
    <property type="entry name" value="GTP-bd"/>
</dbReference>
<dbReference type="HAMAP" id="MF_00321">
    <property type="entry name" value="GTPase_EngB"/>
    <property type="match status" value="1"/>
</dbReference>
<dbReference type="Gene3D" id="3.40.50.300">
    <property type="entry name" value="P-loop containing nucleotide triphosphate hydrolases"/>
    <property type="match status" value="1"/>
</dbReference>
<dbReference type="PANTHER" id="PTHR46498">
    <property type="entry name" value="GTP-BINDING PROTEIN 8"/>
    <property type="match status" value="1"/>
</dbReference>
<dbReference type="SUPFAM" id="SSF52540">
    <property type="entry name" value="P-loop containing nucleoside triphosphate hydrolases"/>
    <property type="match status" value="1"/>
</dbReference>
<dbReference type="InterPro" id="IPR019987">
    <property type="entry name" value="GTP-bd_ribosome_bio_YsxC"/>
</dbReference>
<dbReference type="PANTHER" id="PTHR46498:SF1">
    <property type="entry name" value="GTP-BINDING PROTEIN 8"/>
    <property type="match status" value="1"/>
</dbReference>
<organism evidence="9 10">
    <name type="scientific">Apophysomyces ossiformis</name>
    <dbReference type="NCBI Taxonomy" id="679940"/>
    <lineage>
        <taxon>Eukaryota</taxon>
        <taxon>Fungi</taxon>
        <taxon>Fungi incertae sedis</taxon>
        <taxon>Mucoromycota</taxon>
        <taxon>Mucoromycotina</taxon>
        <taxon>Mucoromycetes</taxon>
        <taxon>Mucorales</taxon>
        <taxon>Mucorineae</taxon>
        <taxon>Mucoraceae</taxon>
        <taxon>Apophysomyces</taxon>
    </lineage>
</organism>
<comment type="similarity">
    <text evidence="2">Belongs to the TRAFAC class TrmE-Era-EngA-EngB-Septin-like GTPase superfamily. EngB GTPase family.</text>
</comment>